<gene>
    <name evidence="1" type="ORF">CK203_018582</name>
</gene>
<dbReference type="Proteomes" id="UP000288805">
    <property type="component" value="Unassembled WGS sequence"/>
</dbReference>
<dbReference type="EMBL" id="QGNW01000061">
    <property type="protein sequence ID" value="RVX04480.1"/>
    <property type="molecule type" value="Genomic_DNA"/>
</dbReference>
<organism evidence="1 2">
    <name type="scientific">Vitis vinifera</name>
    <name type="common">Grape</name>
    <dbReference type="NCBI Taxonomy" id="29760"/>
    <lineage>
        <taxon>Eukaryota</taxon>
        <taxon>Viridiplantae</taxon>
        <taxon>Streptophyta</taxon>
        <taxon>Embryophyta</taxon>
        <taxon>Tracheophyta</taxon>
        <taxon>Spermatophyta</taxon>
        <taxon>Magnoliopsida</taxon>
        <taxon>eudicotyledons</taxon>
        <taxon>Gunneridae</taxon>
        <taxon>Pentapetalae</taxon>
        <taxon>rosids</taxon>
        <taxon>Vitales</taxon>
        <taxon>Vitaceae</taxon>
        <taxon>Viteae</taxon>
        <taxon>Vitis</taxon>
    </lineage>
</organism>
<evidence type="ECO:0000313" key="2">
    <source>
        <dbReference type="Proteomes" id="UP000288805"/>
    </source>
</evidence>
<dbReference type="AlphaFoldDB" id="A0A438J687"/>
<evidence type="ECO:0008006" key="3">
    <source>
        <dbReference type="Google" id="ProtNLM"/>
    </source>
</evidence>
<evidence type="ECO:0000313" key="1">
    <source>
        <dbReference type="EMBL" id="RVX04480.1"/>
    </source>
</evidence>
<reference evidence="1 2" key="1">
    <citation type="journal article" date="2018" name="PLoS Genet.">
        <title>Population sequencing reveals clonal diversity and ancestral inbreeding in the grapevine cultivar Chardonnay.</title>
        <authorList>
            <person name="Roach M.J."/>
            <person name="Johnson D.L."/>
            <person name="Bohlmann J."/>
            <person name="van Vuuren H.J."/>
            <person name="Jones S.J."/>
            <person name="Pretorius I.S."/>
            <person name="Schmidt S.A."/>
            <person name="Borneman A.R."/>
        </authorList>
    </citation>
    <scope>NUCLEOTIDE SEQUENCE [LARGE SCALE GENOMIC DNA]</scope>
    <source>
        <strain evidence="2">cv. Chardonnay</strain>
        <tissue evidence="1">Leaf</tissue>
    </source>
</reference>
<comment type="caution">
    <text evidence="1">The sequence shown here is derived from an EMBL/GenBank/DDBJ whole genome shotgun (WGS) entry which is preliminary data.</text>
</comment>
<name>A0A438J687_VITVI</name>
<accession>A0A438J687</accession>
<proteinExistence type="predicted"/>
<protein>
    <recommendedName>
        <fullName evidence="3">DUF4283 domain-containing protein</fullName>
    </recommendedName>
</protein>
<sequence>MGKREGNCWFAVDSKSFEISVDVFGKKLKGIIVERSRGFTSWIRFGRSSLCWLLEGVEANCRGEFGQRFVKSWEDGGRRWGFEGEERKSYIDAVNTRGVSRVRRLGEAAWLQLGEEDVSKGRELLDRCLVGRWGETLVSVPHLCDLERWGKTDESTVALKELQWARLLVKSEGTEWPSSLQVIIDNTCFALQLWWEVLPRVSEVLPTIRNGLGKEQVAREEEGGTSRVDRVGKTDMEALLSDLMSTRGADTDKTKRWQQSDWGINSKAGPVAKAKGILGWDVELEVERRPIVEGLFGSKEVGGPSHLSPTTFRL</sequence>